<feature type="binding site" evidence="3">
    <location>
        <begin position="8"/>
        <end position="15"/>
    </location>
    <ligand>
        <name>substrate</name>
    </ligand>
</feature>
<evidence type="ECO:0000256" key="3">
    <source>
        <dbReference type="PIRSR" id="PIRSR613078-2"/>
    </source>
</evidence>
<dbReference type="GO" id="GO:0045820">
    <property type="term" value="P:negative regulation of glycolytic process"/>
    <property type="evidence" value="ECO:0007669"/>
    <property type="project" value="TreeGrafter"/>
</dbReference>
<evidence type="ECO:0000313" key="4">
    <source>
        <dbReference type="EMBL" id="AXL21896.1"/>
    </source>
</evidence>
<dbReference type="GO" id="GO:0004331">
    <property type="term" value="F:fructose-2,6-bisphosphate 2-phosphatase activity"/>
    <property type="evidence" value="ECO:0007669"/>
    <property type="project" value="TreeGrafter"/>
</dbReference>
<dbReference type="CDD" id="cd07067">
    <property type="entry name" value="HP_PGM_like"/>
    <property type="match status" value="1"/>
</dbReference>
<protein>
    <submittedName>
        <fullName evidence="4">Histidine phosphatase family protein</fullName>
    </submittedName>
</protein>
<dbReference type="SUPFAM" id="SSF53254">
    <property type="entry name" value="Phosphoglycerate mutase-like"/>
    <property type="match status" value="1"/>
</dbReference>
<sequence>MIKLYVVRHGETDGNVQQWYQGSTDVPLNARGIEQAQCLSRFLKDVPFSGIYSSTLQRARRTAEIVAEPHGLPVYSYDELKEIDFGVWEGHTYKEIIQMWPGEIEAFYDSNGTLRARGGESFCEVERRITAKTKELLSRHKDGDTVLIASHGASIRCLIFGLLGLEMSRIWCFQQYNTAFNIIEYHGDKNVMTLMNCTQHLEGMAGYQAQWASMPSL</sequence>
<keyword evidence="1" id="KW-0378">Hydrolase</keyword>
<feature type="active site" description="Proton donor/acceptor" evidence="2">
    <location>
        <position position="82"/>
    </location>
</feature>
<dbReference type="GO" id="GO:0043456">
    <property type="term" value="P:regulation of pentose-phosphate shunt"/>
    <property type="evidence" value="ECO:0007669"/>
    <property type="project" value="TreeGrafter"/>
</dbReference>
<keyword evidence="5" id="KW-1185">Reference proteome</keyword>
<dbReference type="EMBL" id="CP029462">
    <property type="protein sequence ID" value="AXL21896.1"/>
    <property type="molecule type" value="Genomic_DNA"/>
</dbReference>
<proteinExistence type="predicted"/>
<dbReference type="InterPro" id="IPR013078">
    <property type="entry name" value="His_Pase_superF_clade-1"/>
</dbReference>
<dbReference type="InterPro" id="IPR001345">
    <property type="entry name" value="PG/BPGM_mutase_AS"/>
</dbReference>
<dbReference type="Pfam" id="PF00300">
    <property type="entry name" value="His_Phos_1"/>
    <property type="match status" value="1"/>
</dbReference>
<organism evidence="4 5">
    <name type="scientific">Megasphaera stantonii</name>
    <dbReference type="NCBI Taxonomy" id="2144175"/>
    <lineage>
        <taxon>Bacteria</taxon>
        <taxon>Bacillati</taxon>
        <taxon>Bacillota</taxon>
        <taxon>Negativicutes</taxon>
        <taxon>Veillonellales</taxon>
        <taxon>Veillonellaceae</taxon>
        <taxon>Megasphaera</taxon>
    </lineage>
</organism>
<dbReference type="PANTHER" id="PTHR46517:SF1">
    <property type="entry name" value="FRUCTOSE-2,6-BISPHOSPHATASE TIGAR"/>
    <property type="match status" value="1"/>
</dbReference>
<evidence type="ECO:0000256" key="2">
    <source>
        <dbReference type="PIRSR" id="PIRSR613078-1"/>
    </source>
</evidence>
<dbReference type="InterPro" id="IPR051695">
    <property type="entry name" value="Phosphoglycerate_Mutase"/>
</dbReference>
<feature type="binding site" evidence="3">
    <location>
        <position position="58"/>
    </location>
    <ligand>
        <name>substrate</name>
    </ligand>
</feature>
<accession>A0A346B1A3</accession>
<dbReference type="SMART" id="SM00855">
    <property type="entry name" value="PGAM"/>
    <property type="match status" value="1"/>
</dbReference>
<reference evidence="4 5" key="1">
    <citation type="submission" date="2018-05" db="EMBL/GenBank/DDBJ databases">
        <title>Complete genome sequence of Megasphaera sp. AJH120T, isolated from the ceca of a chicken.</title>
        <authorList>
            <person name="Maki J."/>
            <person name="Looft T."/>
        </authorList>
    </citation>
    <scope>NUCLEOTIDE SEQUENCE [LARGE SCALE GENOMIC DNA]</scope>
    <source>
        <strain evidence="4 5">AJH120</strain>
    </source>
</reference>
<dbReference type="PROSITE" id="PS00175">
    <property type="entry name" value="PG_MUTASE"/>
    <property type="match status" value="1"/>
</dbReference>
<dbReference type="Proteomes" id="UP000254337">
    <property type="component" value="Chromosome"/>
</dbReference>
<dbReference type="AlphaFoldDB" id="A0A346B1A3"/>
<dbReference type="PANTHER" id="PTHR46517">
    <property type="entry name" value="FRUCTOSE-2,6-BISPHOSPHATASE TIGAR"/>
    <property type="match status" value="1"/>
</dbReference>
<evidence type="ECO:0000256" key="1">
    <source>
        <dbReference type="ARBA" id="ARBA00022801"/>
    </source>
</evidence>
<dbReference type="KEGG" id="meg:DKB62_10155"/>
<dbReference type="Gene3D" id="3.40.50.1240">
    <property type="entry name" value="Phosphoglycerate mutase-like"/>
    <property type="match status" value="1"/>
</dbReference>
<gene>
    <name evidence="4" type="ORF">DKB62_10155</name>
</gene>
<evidence type="ECO:0000313" key="5">
    <source>
        <dbReference type="Proteomes" id="UP000254337"/>
    </source>
</evidence>
<dbReference type="RefSeq" id="WP_107196568.1">
    <property type="nucleotide sequence ID" value="NZ_CP029462.1"/>
</dbReference>
<dbReference type="OrthoDB" id="9781415at2"/>
<feature type="active site" description="Tele-phosphohistidine intermediate" evidence="2">
    <location>
        <position position="9"/>
    </location>
</feature>
<dbReference type="GO" id="GO:0005829">
    <property type="term" value="C:cytosol"/>
    <property type="evidence" value="ECO:0007669"/>
    <property type="project" value="TreeGrafter"/>
</dbReference>
<dbReference type="InterPro" id="IPR029033">
    <property type="entry name" value="His_PPase_superfam"/>
</dbReference>
<name>A0A346B1A3_9FIRM</name>